<evidence type="ECO:0000256" key="3">
    <source>
        <dbReference type="ARBA" id="ARBA00023295"/>
    </source>
</evidence>
<comment type="similarity">
    <text evidence="1 4">Belongs to the glycosyl hydrolase 25 family.</text>
</comment>
<dbReference type="InterPro" id="IPR002477">
    <property type="entry name" value="Peptidoglycan-bd-like"/>
</dbReference>
<dbReference type="InterPro" id="IPR008270">
    <property type="entry name" value="Glyco_hydro_25_AS"/>
</dbReference>
<dbReference type="PROSITE" id="PS51904">
    <property type="entry name" value="GLYCOSYL_HYDROL_F25_2"/>
    <property type="match status" value="1"/>
</dbReference>
<dbReference type="InterPro" id="IPR036365">
    <property type="entry name" value="PGBD-like_sf"/>
</dbReference>
<dbReference type="Gene3D" id="3.20.20.80">
    <property type="entry name" value="Glycosidases"/>
    <property type="match status" value="1"/>
</dbReference>
<dbReference type="EMBL" id="JAIKTU010000011">
    <property type="protein sequence ID" value="MBY0756502.1"/>
    <property type="molecule type" value="Genomic_DNA"/>
</dbReference>
<dbReference type="InterPro" id="IPR017853">
    <property type="entry name" value="GH"/>
</dbReference>
<proteinExistence type="inferred from homology"/>
<dbReference type="InterPro" id="IPR002053">
    <property type="entry name" value="Glyco_hydro_25"/>
</dbReference>
<dbReference type="PANTHER" id="PTHR34135">
    <property type="entry name" value="LYSOZYME"/>
    <property type="match status" value="1"/>
</dbReference>
<evidence type="ECO:0000313" key="7">
    <source>
        <dbReference type="Proteomes" id="UP001299068"/>
    </source>
</evidence>
<evidence type="ECO:0000256" key="1">
    <source>
        <dbReference type="ARBA" id="ARBA00010646"/>
    </source>
</evidence>
<dbReference type="SUPFAM" id="SSF51445">
    <property type="entry name" value="(Trans)glycosidases"/>
    <property type="match status" value="1"/>
</dbReference>
<dbReference type="PROSITE" id="PS00953">
    <property type="entry name" value="GLYCOSYL_HYDROL_F25_1"/>
    <property type="match status" value="1"/>
</dbReference>
<dbReference type="SUPFAM" id="SSF47090">
    <property type="entry name" value="PGBD-like"/>
    <property type="match status" value="1"/>
</dbReference>
<dbReference type="EC" id="3.2.1.17" evidence="4"/>
<keyword evidence="3 4" id="KW-0326">Glycosidase</keyword>
<dbReference type="InterPro" id="IPR018077">
    <property type="entry name" value="Glyco_hydro_fam25_subgr"/>
</dbReference>
<evidence type="ECO:0000256" key="2">
    <source>
        <dbReference type="ARBA" id="ARBA00022801"/>
    </source>
</evidence>
<reference evidence="6 7" key="1">
    <citation type="journal article" date="2021" name="Cell Host Microbe">
        <title>in vivo commensal control of Clostridioides difficile virulence.</title>
        <authorList>
            <person name="Girinathan B.P."/>
            <person name="Dibenedetto N."/>
            <person name="Worley J.N."/>
            <person name="Peltier J."/>
            <person name="Arrieta-Ortiz M.L."/>
            <person name="Rupa Christinal Immanuel S."/>
            <person name="Lavin R."/>
            <person name="Delaney M.L."/>
            <person name="Cummins C."/>
            <person name="Hoffmann M."/>
            <person name="Luo Y."/>
            <person name="Gonzalez-Escalona N."/>
            <person name="Allard M."/>
            <person name="Onderdonk A.B."/>
            <person name="Gerber G.K."/>
            <person name="Sonenshein A.L."/>
            <person name="Baliga N."/>
            <person name="Dupuy B."/>
            <person name="Bry L."/>
        </authorList>
    </citation>
    <scope>NUCLEOTIDE SEQUENCE [LARGE SCALE GENOMIC DNA]</scope>
    <source>
        <strain evidence="6 7">DSM 599</strain>
    </source>
</reference>
<dbReference type="InterPro" id="IPR036366">
    <property type="entry name" value="PGBDSf"/>
</dbReference>
<accession>A0ABS7L0X8</accession>
<dbReference type="Pfam" id="PF01183">
    <property type="entry name" value="Glyco_hydro_25"/>
    <property type="match status" value="1"/>
</dbReference>
<dbReference type="SMART" id="SM00641">
    <property type="entry name" value="Glyco_25"/>
    <property type="match status" value="1"/>
</dbReference>
<comment type="catalytic activity">
    <reaction evidence="4">
        <text>Hydrolysis of (1-&gt;4)-beta-linkages between N-acetylmuramic acid and N-acetyl-D-glucosamine residues in a peptidoglycan and between N-acetyl-D-glucosamine residues in chitodextrins.</text>
        <dbReference type="EC" id="3.2.1.17"/>
    </reaction>
</comment>
<dbReference type="Gene3D" id="1.10.101.10">
    <property type="entry name" value="PGBD-like superfamily/PGBD"/>
    <property type="match status" value="1"/>
</dbReference>
<name>A0ABS7L0X8_CLOSR</name>
<dbReference type="PANTHER" id="PTHR34135:SF2">
    <property type="entry name" value="LYSOZYME"/>
    <property type="match status" value="1"/>
</dbReference>
<dbReference type="Proteomes" id="UP001299068">
    <property type="component" value="Unassembled WGS sequence"/>
</dbReference>
<evidence type="ECO:0000256" key="4">
    <source>
        <dbReference type="RuleBase" id="RU361176"/>
    </source>
</evidence>
<evidence type="ECO:0000259" key="5">
    <source>
        <dbReference type="Pfam" id="PF01471"/>
    </source>
</evidence>
<dbReference type="RefSeq" id="WP_221861746.1">
    <property type="nucleotide sequence ID" value="NZ_JAIKTU010000011.1"/>
</dbReference>
<feature type="domain" description="Peptidoglycan binding-like" evidence="5">
    <location>
        <begin position="257"/>
        <end position="316"/>
    </location>
</feature>
<keyword evidence="7" id="KW-1185">Reference proteome</keyword>
<sequence length="319" mass="35654">MLKGIDISMHNGTVDFNKVKQGGIEVVIIKTTEGVEYIDPLFQEHYNGVKNTGLEIGFYHFMSENTSPSQQAVDFWNAIKGKKFNILPCLDIETNKKGRTRTQISDRCIEFLNKFKDLSGLNCMIYTGGYFGRDNLDSRVKKYPGWIAHYGVNKPMENGFRVIGHQYTENGTTEGVKGKVDLNNFTKEIFINSATKPVQKPSTSDKKELWELSINGEEVKNLQTELNRQFDSGLKVDGYFGESTLNACVIVGQGARGNITRLIQERLLNRGYTSLNNHGGADGSFGAGTTQAIKNLQRNKGLSVDGIVGRDTWKSLYIK</sequence>
<dbReference type="Pfam" id="PF01471">
    <property type="entry name" value="PG_binding_1"/>
    <property type="match status" value="1"/>
</dbReference>
<gene>
    <name evidence="6" type="ORF">K5V21_13710</name>
</gene>
<comment type="caution">
    <text evidence="6">The sequence shown here is derived from an EMBL/GenBank/DDBJ whole genome shotgun (WGS) entry which is preliminary data.</text>
</comment>
<protein>
    <recommendedName>
        <fullName evidence="4">Lysozyme</fullName>
        <ecNumber evidence="4">3.2.1.17</ecNumber>
    </recommendedName>
</protein>
<organism evidence="6 7">
    <name type="scientific">Clostridium sardiniense</name>
    <name type="common">Clostridium absonum</name>
    <dbReference type="NCBI Taxonomy" id="29369"/>
    <lineage>
        <taxon>Bacteria</taxon>
        <taxon>Bacillati</taxon>
        <taxon>Bacillota</taxon>
        <taxon>Clostridia</taxon>
        <taxon>Eubacteriales</taxon>
        <taxon>Clostridiaceae</taxon>
        <taxon>Clostridium</taxon>
    </lineage>
</organism>
<keyword evidence="2 4" id="KW-0378">Hydrolase</keyword>
<dbReference type="CDD" id="cd06525">
    <property type="entry name" value="GH25_Lyc-like"/>
    <property type="match status" value="1"/>
</dbReference>
<evidence type="ECO:0000313" key="6">
    <source>
        <dbReference type="EMBL" id="MBY0756502.1"/>
    </source>
</evidence>